<evidence type="ECO:0000313" key="2">
    <source>
        <dbReference type="EMBL" id="KAJ9672833.1"/>
    </source>
</evidence>
<protein>
    <submittedName>
        <fullName evidence="2">Uncharacterized protein</fullName>
    </submittedName>
</protein>
<feature type="region of interest" description="Disordered" evidence="1">
    <location>
        <begin position="49"/>
        <end position="84"/>
    </location>
</feature>
<gene>
    <name evidence="2" type="ORF">PVL29_026180</name>
</gene>
<proteinExistence type="predicted"/>
<dbReference type="AlphaFoldDB" id="A0AA39D5M7"/>
<dbReference type="Proteomes" id="UP001168098">
    <property type="component" value="Unassembled WGS sequence"/>
</dbReference>
<evidence type="ECO:0000313" key="3">
    <source>
        <dbReference type="Proteomes" id="UP001168098"/>
    </source>
</evidence>
<keyword evidence="3" id="KW-1185">Reference proteome</keyword>
<dbReference type="EMBL" id="JARBHA010000019">
    <property type="protein sequence ID" value="KAJ9672833.1"/>
    <property type="molecule type" value="Genomic_DNA"/>
</dbReference>
<organism evidence="2 3">
    <name type="scientific">Vitis rotundifolia</name>
    <name type="common">Muscadine grape</name>
    <dbReference type="NCBI Taxonomy" id="103349"/>
    <lineage>
        <taxon>Eukaryota</taxon>
        <taxon>Viridiplantae</taxon>
        <taxon>Streptophyta</taxon>
        <taxon>Embryophyta</taxon>
        <taxon>Tracheophyta</taxon>
        <taxon>Spermatophyta</taxon>
        <taxon>Magnoliopsida</taxon>
        <taxon>eudicotyledons</taxon>
        <taxon>Gunneridae</taxon>
        <taxon>Pentapetalae</taxon>
        <taxon>rosids</taxon>
        <taxon>Vitales</taxon>
        <taxon>Vitaceae</taxon>
        <taxon>Viteae</taxon>
        <taxon>Vitis</taxon>
    </lineage>
</organism>
<comment type="caution">
    <text evidence="2">The sequence shown here is derived from an EMBL/GenBank/DDBJ whole genome shotgun (WGS) entry which is preliminary data.</text>
</comment>
<reference evidence="2 3" key="1">
    <citation type="journal article" date="2023" name="BMC Biotechnol.">
        <title>Vitis rotundifolia cv Carlos genome sequencing.</title>
        <authorList>
            <person name="Huff M."/>
            <person name="Hulse-Kemp A."/>
            <person name="Scheffler B."/>
            <person name="Youngblood R."/>
            <person name="Simpson S."/>
            <person name="Babiker E."/>
            <person name="Staton M."/>
        </authorList>
    </citation>
    <scope>NUCLEOTIDE SEQUENCE [LARGE SCALE GENOMIC DNA]</scope>
    <source>
        <tissue evidence="2">Leaf</tissue>
    </source>
</reference>
<sequence>MEAKYKKTMQKNERLRQKMEELRAGFYQKLVDDMFFFNYRICMKKYGITQDTPSYPTDDEDVAVGGPAKGDRDAAKVSPSGEQT</sequence>
<evidence type="ECO:0000256" key="1">
    <source>
        <dbReference type="SAM" id="MobiDB-lite"/>
    </source>
</evidence>
<accession>A0AA39D5M7</accession>
<name>A0AA39D5M7_VITRO</name>